<feature type="region of interest" description="Disordered" evidence="1">
    <location>
        <begin position="1"/>
        <end position="22"/>
    </location>
</feature>
<dbReference type="Pfam" id="PF23055">
    <property type="entry name" value="DUF7041"/>
    <property type="match status" value="1"/>
</dbReference>
<dbReference type="EMBL" id="JABSTU010000005">
    <property type="protein sequence ID" value="KAH8031204.1"/>
    <property type="molecule type" value="Genomic_DNA"/>
</dbReference>
<evidence type="ECO:0000259" key="2">
    <source>
        <dbReference type="Pfam" id="PF23055"/>
    </source>
</evidence>
<reference evidence="3" key="1">
    <citation type="journal article" date="2020" name="Cell">
        <title>Large-Scale Comparative Analyses of Tick Genomes Elucidate Their Genetic Diversity and Vector Capacities.</title>
        <authorList>
            <consortium name="Tick Genome and Microbiome Consortium (TIGMIC)"/>
            <person name="Jia N."/>
            <person name="Wang J."/>
            <person name="Shi W."/>
            <person name="Du L."/>
            <person name="Sun Y."/>
            <person name="Zhan W."/>
            <person name="Jiang J.F."/>
            <person name="Wang Q."/>
            <person name="Zhang B."/>
            <person name="Ji P."/>
            <person name="Bell-Sakyi L."/>
            <person name="Cui X.M."/>
            <person name="Yuan T.T."/>
            <person name="Jiang B.G."/>
            <person name="Yang W.F."/>
            <person name="Lam T.T."/>
            <person name="Chang Q.C."/>
            <person name="Ding S.J."/>
            <person name="Wang X.J."/>
            <person name="Zhu J.G."/>
            <person name="Ruan X.D."/>
            <person name="Zhao L."/>
            <person name="Wei J.T."/>
            <person name="Ye R.Z."/>
            <person name="Que T.C."/>
            <person name="Du C.H."/>
            <person name="Zhou Y.H."/>
            <person name="Cheng J.X."/>
            <person name="Dai P.F."/>
            <person name="Guo W.B."/>
            <person name="Han X.H."/>
            <person name="Huang E.J."/>
            <person name="Li L.F."/>
            <person name="Wei W."/>
            <person name="Gao Y.C."/>
            <person name="Liu J.Z."/>
            <person name="Shao H.Z."/>
            <person name="Wang X."/>
            <person name="Wang C.C."/>
            <person name="Yang T.C."/>
            <person name="Huo Q.B."/>
            <person name="Li W."/>
            <person name="Chen H.Y."/>
            <person name="Chen S.E."/>
            <person name="Zhou L.G."/>
            <person name="Ni X.B."/>
            <person name="Tian J.H."/>
            <person name="Sheng Y."/>
            <person name="Liu T."/>
            <person name="Pan Y.S."/>
            <person name="Xia L.Y."/>
            <person name="Li J."/>
            <person name="Zhao F."/>
            <person name="Cao W.C."/>
        </authorList>
    </citation>
    <scope>NUCLEOTIDE SEQUENCE</scope>
    <source>
        <strain evidence="3">Rmic-2018</strain>
    </source>
</reference>
<evidence type="ECO:0000256" key="1">
    <source>
        <dbReference type="SAM" id="MobiDB-lite"/>
    </source>
</evidence>
<feature type="domain" description="DUF7041" evidence="2">
    <location>
        <begin position="34"/>
        <end position="116"/>
    </location>
</feature>
<keyword evidence="4" id="KW-1185">Reference proteome</keyword>
<protein>
    <recommendedName>
        <fullName evidence="2">DUF7041 domain-containing protein</fullName>
    </recommendedName>
</protein>
<organism evidence="3 4">
    <name type="scientific">Rhipicephalus microplus</name>
    <name type="common">Cattle tick</name>
    <name type="synonym">Boophilus microplus</name>
    <dbReference type="NCBI Taxonomy" id="6941"/>
    <lineage>
        <taxon>Eukaryota</taxon>
        <taxon>Metazoa</taxon>
        <taxon>Ecdysozoa</taxon>
        <taxon>Arthropoda</taxon>
        <taxon>Chelicerata</taxon>
        <taxon>Arachnida</taxon>
        <taxon>Acari</taxon>
        <taxon>Parasitiformes</taxon>
        <taxon>Ixodida</taxon>
        <taxon>Ixodoidea</taxon>
        <taxon>Ixodidae</taxon>
        <taxon>Rhipicephalinae</taxon>
        <taxon>Rhipicephalus</taxon>
        <taxon>Boophilus</taxon>
    </lineage>
</organism>
<proteinExistence type="predicted"/>
<dbReference type="AlphaFoldDB" id="A0A9J6EA83"/>
<feature type="compositionally biased region" description="Polar residues" evidence="1">
    <location>
        <begin position="1"/>
        <end position="12"/>
    </location>
</feature>
<gene>
    <name evidence="3" type="ORF">HPB51_014040</name>
</gene>
<dbReference type="InterPro" id="IPR055469">
    <property type="entry name" value="DUF7041"/>
</dbReference>
<dbReference type="PANTHER" id="PTHR33327">
    <property type="entry name" value="ENDONUCLEASE"/>
    <property type="match status" value="1"/>
</dbReference>
<evidence type="ECO:0000313" key="4">
    <source>
        <dbReference type="Proteomes" id="UP000821866"/>
    </source>
</evidence>
<evidence type="ECO:0000313" key="3">
    <source>
        <dbReference type="EMBL" id="KAH8031204.1"/>
    </source>
</evidence>
<dbReference type="PANTHER" id="PTHR33327:SF3">
    <property type="entry name" value="RNA-DIRECTED DNA POLYMERASE"/>
    <property type="match status" value="1"/>
</dbReference>
<accession>A0A9J6EA83</accession>
<comment type="caution">
    <text evidence="3">The sequence shown here is derived from an EMBL/GenBank/DDBJ whole genome shotgun (WGS) entry which is preliminary data.</text>
</comment>
<dbReference type="VEuPathDB" id="VectorBase:LOC119164954"/>
<name>A0A9J6EA83_RHIMP</name>
<feature type="region of interest" description="Disordered" evidence="1">
    <location>
        <begin position="229"/>
        <end position="261"/>
    </location>
</feature>
<sequence length="322" mass="35692">MDPAGSATNPTSPDAKEDARPSGAAVAAIQHVNLPPFWPNSSSTWFLQVEAHFRLRQIPSQQTRHRHLVSCLPPDVADDLADILASPHPSHPYDTLKAAIFSRKSESEHSRLQQLITATELVDRRPSQLLRRMRQLLGGPSAPQQEKLLRELFLQCLPQSMVPVLVAVGGVPLDTLAEMADRVADYSRAHSLNAVTTPPMATAADPVLASIESRLDALVKRLDDFVPAHRRPSSRSQIHSRSSTPPRSPELRPPDAPRDVSSSTVCWYYRRFSASARNEWGWQRMLRIDALAELKAPERARVAAERSVKSVRTCEQPASVLD</sequence>
<reference evidence="3" key="2">
    <citation type="submission" date="2021-09" db="EMBL/GenBank/DDBJ databases">
        <authorList>
            <person name="Jia N."/>
            <person name="Wang J."/>
            <person name="Shi W."/>
            <person name="Du L."/>
            <person name="Sun Y."/>
            <person name="Zhan W."/>
            <person name="Jiang J."/>
            <person name="Wang Q."/>
            <person name="Zhang B."/>
            <person name="Ji P."/>
            <person name="Sakyi L.B."/>
            <person name="Cui X."/>
            <person name="Yuan T."/>
            <person name="Jiang B."/>
            <person name="Yang W."/>
            <person name="Lam T.T.-Y."/>
            <person name="Chang Q."/>
            <person name="Ding S."/>
            <person name="Wang X."/>
            <person name="Zhu J."/>
            <person name="Ruan X."/>
            <person name="Zhao L."/>
            <person name="Wei J."/>
            <person name="Que T."/>
            <person name="Du C."/>
            <person name="Cheng J."/>
            <person name="Dai P."/>
            <person name="Han X."/>
            <person name="Huang E."/>
            <person name="Gao Y."/>
            <person name="Liu J."/>
            <person name="Shao H."/>
            <person name="Ye R."/>
            <person name="Li L."/>
            <person name="Wei W."/>
            <person name="Wang X."/>
            <person name="Wang C."/>
            <person name="Huo Q."/>
            <person name="Li W."/>
            <person name="Guo W."/>
            <person name="Chen H."/>
            <person name="Chen S."/>
            <person name="Zhou L."/>
            <person name="Zhou L."/>
            <person name="Ni X."/>
            <person name="Tian J."/>
            <person name="Zhou Y."/>
            <person name="Sheng Y."/>
            <person name="Liu T."/>
            <person name="Pan Y."/>
            <person name="Xia L."/>
            <person name="Li J."/>
            <person name="Zhao F."/>
            <person name="Cao W."/>
        </authorList>
    </citation>
    <scope>NUCLEOTIDE SEQUENCE</scope>
    <source>
        <strain evidence="3">Rmic-2018</strain>
        <tissue evidence="3">Larvae</tissue>
    </source>
</reference>
<dbReference type="Proteomes" id="UP000821866">
    <property type="component" value="Chromosome 3"/>
</dbReference>
<feature type="compositionally biased region" description="Low complexity" evidence="1">
    <location>
        <begin position="234"/>
        <end position="243"/>
    </location>
</feature>
<feature type="compositionally biased region" description="Basic and acidic residues" evidence="1">
    <location>
        <begin position="249"/>
        <end position="258"/>
    </location>
</feature>